<feature type="compositionally biased region" description="Low complexity" evidence="1">
    <location>
        <begin position="173"/>
        <end position="199"/>
    </location>
</feature>
<feature type="compositionally biased region" description="Basic and acidic residues" evidence="1">
    <location>
        <begin position="359"/>
        <end position="369"/>
    </location>
</feature>
<evidence type="ECO:0000313" key="3">
    <source>
        <dbReference type="Proteomes" id="UP000198922"/>
    </source>
</evidence>
<dbReference type="Proteomes" id="UP000198922">
    <property type="component" value="Unassembled WGS sequence"/>
</dbReference>
<dbReference type="OrthoDB" id="7870459at2"/>
<keyword evidence="3" id="KW-1185">Reference proteome</keyword>
<feature type="compositionally biased region" description="Basic and acidic residues" evidence="1">
    <location>
        <begin position="159"/>
        <end position="168"/>
    </location>
</feature>
<feature type="region of interest" description="Disordered" evidence="1">
    <location>
        <begin position="673"/>
        <end position="696"/>
    </location>
</feature>
<feature type="compositionally biased region" description="Low complexity" evidence="1">
    <location>
        <begin position="726"/>
        <end position="740"/>
    </location>
</feature>
<dbReference type="EMBL" id="FNAT01000002">
    <property type="protein sequence ID" value="SDE44026.1"/>
    <property type="molecule type" value="Genomic_DNA"/>
</dbReference>
<dbReference type="STRING" id="521013.SAMN04488567_1686"/>
<sequence>MKPNFALSLSVEGIRLLHREADGWVRLGEVPLDSPDLAGDLARLRARALRISPAGIDSKLIIPSDQIRYLTLEGELGPEAVAAALEGATPYPVADLVYDHVFEDGRTHVAAVARETLQEAELFASDHQMGPVGFAALPDDGEFPTEPVFGTATGVATPLERDPVRELEPAPEAEPASPDTAPEVEASSPAPAPEPETASPVTLVAEREVETLAQGAAPEEMAAEEADVPATAEPEDPAPDVAQNTDAPDAPHDELEAEQSLPQAPVTAPDAAPVPEEPATPAMEEPAAPAPDKADMAATQDTDDDLLAPEHAPAASARPQTEDAAPDDATATEPAEPAEPATGPARPAPPPPTAPLPPGRREEAPRADPAEEPGPRIMPPAVPRPGAPPAAMPPVPSATDTPADPEQAEAAALAAAESLRPAEPAAEGDAAIRRSPRAAAAEARARERERMTVFGARESRSRSGPHWLYIALALILLAALTMGAVWLGSAAREPVANLLRGGSAQELQMPVAARPNPADDASAPAAPTEAEEPAAAAPAPAVDYTDYPEPEPASGRAISPAEADRVYAATGVWLRAPRLPLVPRSEELAIAHPDPAAAAPRQPEGLRLAAAAPEIAPAPQPVPPGPGTRYERDARGFIAATPDGTLTPQGLVVYAGAPALIPPARPGAEIQPAVAATSAQTGPPQTGDEAGDDPAAPAQEAELLPVQAPAVTVIEGPPPVNPPNRPGSAAPGPRPGAQAGIMPGGVALDGLRPSQRPDEETVAEAAPLPAFAGPRPPGRPENLAPMTARLSRDPQSEALAEAVAEATPPVRATSVADALASIMRDAPDPLANATPQAVAQTPRPGTRPRNFDRVVAQQLRRSPPSPQGQAAAPREVANAAVAPTGPVPGNVARTATSPNAINLNDINLIGVYGRPGDRRALVRLANGRYLRVGIGDSLDGGRVTAIGGDVLNYVKRGRTQVLKIPD</sequence>
<gene>
    <name evidence="2" type="ORF">SAMN04488567_1686</name>
</gene>
<feature type="compositionally biased region" description="Low complexity" evidence="1">
    <location>
        <begin position="264"/>
        <end position="300"/>
    </location>
</feature>
<organism evidence="2 3">
    <name type="scientific">Limimaricola pyoseonensis</name>
    <dbReference type="NCBI Taxonomy" id="521013"/>
    <lineage>
        <taxon>Bacteria</taxon>
        <taxon>Pseudomonadati</taxon>
        <taxon>Pseudomonadota</taxon>
        <taxon>Alphaproteobacteria</taxon>
        <taxon>Rhodobacterales</taxon>
        <taxon>Paracoccaceae</taxon>
        <taxon>Limimaricola</taxon>
    </lineage>
</organism>
<accession>A0A1G7CZC7</accession>
<reference evidence="3" key="1">
    <citation type="submission" date="2016-10" db="EMBL/GenBank/DDBJ databases">
        <authorList>
            <person name="Varghese N."/>
            <person name="Submissions S."/>
        </authorList>
    </citation>
    <scope>NUCLEOTIDE SEQUENCE [LARGE SCALE GENOMIC DNA]</scope>
    <source>
        <strain evidence="3">DSM 21424</strain>
    </source>
</reference>
<feature type="region of interest" description="Disordered" evidence="1">
    <location>
        <begin position="713"/>
        <end position="779"/>
    </location>
</feature>
<dbReference type="AlphaFoldDB" id="A0A1G7CZC7"/>
<feature type="region of interest" description="Disordered" evidence="1">
    <location>
        <begin position="215"/>
        <end position="449"/>
    </location>
</feature>
<dbReference type="RefSeq" id="WP_090110978.1">
    <property type="nucleotide sequence ID" value="NZ_FNAT01000002.1"/>
</dbReference>
<feature type="compositionally biased region" description="Low complexity" evidence="1">
    <location>
        <begin position="327"/>
        <end position="345"/>
    </location>
</feature>
<evidence type="ECO:0000256" key="1">
    <source>
        <dbReference type="SAM" id="MobiDB-lite"/>
    </source>
</evidence>
<feature type="compositionally biased region" description="Pro residues" evidence="1">
    <location>
        <begin position="346"/>
        <end position="358"/>
    </location>
</feature>
<protein>
    <recommendedName>
        <fullName evidence="4">Type IV pilus biogenesis protein PilP</fullName>
    </recommendedName>
</protein>
<evidence type="ECO:0000313" key="2">
    <source>
        <dbReference type="EMBL" id="SDE44026.1"/>
    </source>
</evidence>
<feature type="compositionally biased region" description="Low complexity" evidence="1">
    <location>
        <begin position="402"/>
        <end position="427"/>
    </location>
</feature>
<feature type="compositionally biased region" description="Low complexity" evidence="1">
    <location>
        <begin position="513"/>
        <end position="543"/>
    </location>
</feature>
<feature type="region of interest" description="Disordered" evidence="1">
    <location>
        <begin position="827"/>
        <end position="849"/>
    </location>
</feature>
<name>A0A1G7CZC7_9RHOB</name>
<feature type="compositionally biased region" description="Acidic residues" evidence="1">
    <location>
        <begin position="221"/>
        <end position="238"/>
    </location>
</feature>
<proteinExistence type="predicted"/>
<feature type="region of interest" description="Disordered" evidence="1">
    <location>
        <begin position="513"/>
        <end position="559"/>
    </location>
</feature>
<feature type="region of interest" description="Disordered" evidence="1">
    <location>
        <begin position="150"/>
        <end position="199"/>
    </location>
</feature>
<feature type="compositionally biased region" description="Pro residues" evidence="1">
    <location>
        <begin position="716"/>
        <end position="725"/>
    </location>
</feature>
<feature type="compositionally biased region" description="Pro residues" evidence="1">
    <location>
        <begin position="376"/>
        <end position="396"/>
    </location>
</feature>
<evidence type="ECO:0008006" key="4">
    <source>
        <dbReference type="Google" id="ProtNLM"/>
    </source>
</evidence>